<dbReference type="Proteomes" id="UP000323221">
    <property type="component" value="Unassembled WGS sequence"/>
</dbReference>
<sequence>MTMPPMLVAEADPARRFVSGFSRGLSWFGMLIFVALAFVGPGWTALAIATFAMTILGERRIRRMRWELDAPSPEGRFRFGRDASRSVRVADLGGVVVMLHAGAQSRGIPITRPHEHWWLVGHDGALLGDASSQGLDPMAPERFGAALGVPFVTFAEARRAGALPHGLPWYALRPGLAVVVAIVVSIAVMAVVLLLPTYWA</sequence>
<dbReference type="OrthoDB" id="5125703at2"/>
<proteinExistence type="predicted"/>
<feature type="transmembrane region" description="Helical" evidence="1">
    <location>
        <begin position="27"/>
        <end position="56"/>
    </location>
</feature>
<accession>A0A5M8Q6L0</accession>
<dbReference type="RefSeq" id="WP_146357967.1">
    <property type="nucleotide sequence ID" value="NZ_VOIR01000018.1"/>
</dbReference>
<protein>
    <submittedName>
        <fullName evidence="2">Uncharacterized protein</fullName>
    </submittedName>
</protein>
<evidence type="ECO:0000256" key="1">
    <source>
        <dbReference type="SAM" id="Phobius"/>
    </source>
</evidence>
<feature type="transmembrane region" description="Helical" evidence="1">
    <location>
        <begin position="176"/>
        <end position="199"/>
    </location>
</feature>
<dbReference type="AlphaFoldDB" id="A0A5M8Q6L0"/>
<keyword evidence="3" id="KW-1185">Reference proteome</keyword>
<evidence type="ECO:0000313" key="2">
    <source>
        <dbReference type="EMBL" id="KAA6430516.1"/>
    </source>
</evidence>
<keyword evidence="1" id="KW-0472">Membrane</keyword>
<name>A0A5M8Q6L0_9MICO</name>
<dbReference type="EMBL" id="VOIR01000018">
    <property type="protein sequence ID" value="KAA6430516.1"/>
    <property type="molecule type" value="Genomic_DNA"/>
</dbReference>
<keyword evidence="1" id="KW-0812">Transmembrane</keyword>
<organism evidence="2 3">
    <name type="scientific">Agrococcus sediminis</name>
    <dbReference type="NCBI Taxonomy" id="2599924"/>
    <lineage>
        <taxon>Bacteria</taxon>
        <taxon>Bacillati</taxon>
        <taxon>Actinomycetota</taxon>
        <taxon>Actinomycetes</taxon>
        <taxon>Micrococcales</taxon>
        <taxon>Microbacteriaceae</taxon>
        <taxon>Agrococcus</taxon>
    </lineage>
</organism>
<comment type="caution">
    <text evidence="2">The sequence shown here is derived from an EMBL/GenBank/DDBJ whole genome shotgun (WGS) entry which is preliminary data.</text>
</comment>
<keyword evidence="1" id="KW-1133">Transmembrane helix</keyword>
<reference evidence="2 3" key="1">
    <citation type="submission" date="2019-08" db="EMBL/GenBank/DDBJ databases">
        <title>Agrococcus lahaulensis sp. nov., isolated from a cold desert of the Indian Himalayas.</title>
        <authorList>
            <person name="Qu J.H."/>
        </authorList>
    </citation>
    <scope>NUCLEOTIDE SEQUENCE [LARGE SCALE GENOMIC DNA]</scope>
    <source>
        <strain evidence="2 3">NS18</strain>
    </source>
</reference>
<gene>
    <name evidence="2" type="ORF">FQ330_12355</name>
</gene>
<evidence type="ECO:0000313" key="3">
    <source>
        <dbReference type="Proteomes" id="UP000323221"/>
    </source>
</evidence>